<feature type="coiled-coil region" evidence="9">
    <location>
        <begin position="456"/>
        <end position="483"/>
    </location>
</feature>
<dbReference type="InterPro" id="IPR027073">
    <property type="entry name" value="5_3_exoribonuclease"/>
</dbReference>
<evidence type="ECO:0000256" key="9">
    <source>
        <dbReference type="SAM" id="Coils"/>
    </source>
</evidence>
<dbReference type="CDD" id="cd18673">
    <property type="entry name" value="PIN_XRN1-2-like"/>
    <property type="match status" value="1"/>
</dbReference>
<feature type="compositionally biased region" description="Gly residues" evidence="10">
    <location>
        <begin position="883"/>
        <end position="899"/>
    </location>
</feature>
<dbReference type="Pfam" id="PF03159">
    <property type="entry name" value="XRN_N"/>
    <property type="match status" value="1"/>
</dbReference>
<evidence type="ECO:0000256" key="7">
    <source>
        <dbReference type="ARBA" id="ARBA00023242"/>
    </source>
</evidence>
<dbReference type="EC" id="3.1.13.-" evidence="8"/>
<evidence type="ECO:0000256" key="1">
    <source>
        <dbReference type="ARBA" id="ARBA00004123"/>
    </source>
</evidence>
<comment type="function">
    <text evidence="8">Possesses 5'-&gt;3' exoribonuclease activity. May promote termination of transcription by RNA polymerase II.</text>
</comment>
<dbReference type="PIRSF" id="PIRSF037239">
    <property type="entry name" value="Exonuclease_Xrn2"/>
    <property type="match status" value="1"/>
</dbReference>
<dbReference type="InterPro" id="IPR041412">
    <property type="entry name" value="Xrn1_helical"/>
</dbReference>
<comment type="subcellular location">
    <subcellularLocation>
        <location evidence="1">Nucleus</location>
    </subcellularLocation>
</comment>
<dbReference type="PANTHER" id="PTHR12341:SF41">
    <property type="entry name" value="5'-3' EXORIBONUCLEASE 2"/>
    <property type="match status" value="1"/>
</dbReference>
<keyword evidence="14" id="KW-1185">Reference proteome</keyword>
<evidence type="ECO:0000256" key="6">
    <source>
        <dbReference type="ARBA" id="ARBA00022839"/>
    </source>
</evidence>
<evidence type="ECO:0000256" key="8">
    <source>
        <dbReference type="PIRNR" id="PIRNR037239"/>
    </source>
</evidence>
<keyword evidence="7" id="KW-0539">Nucleus</keyword>
<comment type="similarity">
    <text evidence="2 8">Belongs to the 5'-3' exonuclease family. XRN2/RAT1 subfamily.</text>
</comment>
<evidence type="ECO:0000256" key="3">
    <source>
        <dbReference type="ARBA" id="ARBA00022664"/>
    </source>
</evidence>
<dbReference type="Proteomes" id="UP001158576">
    <property type="component" value="Chromosome 1"/>
</dbReference>
<feature type="region of interest" description="Disordered" evidence="10">
    <location>
        <begin position="139"/>
        <end position="158"/>
    </location>
</feature>
<feature type="region of interest" description="Disordered" evidence="10">
    <location>
        <begin position="789"/>
        <end position="814"/>
    </location>
</feature>
<evidence type="ECO:0000313" key="14">
    <source>
        <dbReference type="Proteomes" id="UP001158576"/>
    </source>
</evidence>
<evidence type="ECO:0000256" key="10">
    <source>
        <dbReference type="SAM" id="MobiDB-lite"/>
    </source>
</evidence>
<sequence length="909" mass="104280">MGVPAFFRWLSRRCGAIVINCVEEPQKEIDGVQVPIDLSGPNPNGVEFDNLYIDMNGVIHPCSHPEDRPAPRNEEEIFECIFDALDRMMNIVRPRKLLYLAIDGPAPRAKMNQQRSRRFRAAKESIQLADLKAEKKLEIERNGGRLPPPDPKKEKFDSNCITPGTEFMDRLAKALRFYISERLNKEAGWHELNVILSDASVPGEGEHKIIDYIRKQRNTPTHDPNTHHCIWGADADLIMLGLATHEPNFTIVREEFVYGKPKPCTLCGQCGHELIDCQGLPEGAEDKEPPVFSKGNYIFIRIATVREWIAQELQIPNIPIPWDLENIIDDWILLCFFVGNDFLPHLPSLEIREGAIDKLVGIYKRTVCEMKSYMTRDGTVNLKAVEFVMRSIGRMEDAIFKKRRQEECQRRIRDERRRNHDRNKRLNRNQGHETPVAKSGVMEPKMVNQHQRQAKAHDLNKTARQIRQEAAEARLTAAKLEDQDTEQITLSALAKARAMQARQNDNAALDAEDEVRLFEDGWKDRYFRTKFDVSSDDHSFKRKVVAAYTEGLCWVFAYYFQGCLDWGWYYPFHYAPFASDFVDLESISIKWDRDAKPRKPLEQLMCVFPAASGEFLPPSWRKLMSDPFSQIIDFYPTDFVVDLNGKKFEWMGVALLPFLDEARLHKTLATVYSDLTEDEKRRNGVGEDKLFIGRRNKIYGKIRDIYESDKKEFHMAEEGADIEAKEIHGIQGILSVDPMCNPEDTFLQSPGDFCEDIKNNFAISATYNLPEFPPGFVFPAKILPGAKFPESRLKEKGNRSNRAPQDWSKNNHRTGARVDHAGHRMLDHSMPQSAHQNRYGRPQDAYSRGGGYGDRGGYRGRGGHHHHRQHHGGGGYQQHRGGHSGGYNHRGGHEGGYNRGRGHQRYNPY</sequence>
<feature type="region of interest" description="Disordered" evidence="10">
    <location>
        <begin position="831"/>
        <end position="909"/>
    </location>
</feature>
<accession>A0ABN7SR18</accession>
<evidence type="ECO:0000259" key="11">
    <source>
        <dbReference type="Pfam" id="PF03159"/>
    </source>
</evidence>
<proteinExistence type="inferred from homology"/>
<protein>
    <recommendedName>
        <fullName evidence="8">5'-3' exoribonuclease</fullName>
        <ecNumber evidence="8">3.1.13.-</ecNumber>
    </recommendedName>
</protein>
<feature type="compositionally biased region" description="Basic residues" evidence="10">
    <location>
        <begin position="900"/>
        <end position="909"/>
    </location>
</feature>
<dbReference type="InterPro" id="IPR017151">
    <property type="entry name" value="Xrn2/3/4"/>
</dbReference>
<dbReference type="PANTHER" id="PTHR12341">
    <property type="entry name" value="5'-&gt;3' EXORIBONUCLEASE"/>
    <property type="match status" value="1"/>
</dbReference>
<dbReference type="Gene3D" id="1.25.40.1050">
    <property type="match status" value="1"/>
</dbReference>
<reference evidence="13 14" key="1">
    <citation type="submission" date="2021-04" db="EMBL/GenBank/DDBJ databases">
        <authorList>
            <person name="Bliznina A."/>
        </authorList>
    </citation>
    <scope>NUCLEOTIDE SEQUENCE [LARGE SCALE GENOMIC DNA]</scope>
</reference>
<dbReference type="Pfam" id="PF17846">
    <property type="entry name" value="XRN_M"/>
    <property type="match status" value="1"/>
</dbReference>
<evidence type="ECO:0000256" key="2">
    <source>
        <dbReference type="ARBA" id="ARBA00006994"/>
    </source>
</evidence>
<organism evidence="13 14">
    <name type="scientific">Oikopleura dioica</name>
    <name type="common">Tunicate</name>
    <dbReference type="NCBI Taxonomy" id="34765"/>
    <lineage>
        <taxon>Eukaryota</taxon>
        <taxon>Metazoa</taxon>
        <taxon>Chordata</taxon>
        <taxon>Tunicata</taxon>
        <taxon>Appendicularia</taxon>
        <taxon>Copelata</taxon>
        <taxon>Oikopleuridae</taxon>
        <taxon>Oikopleura</taxon>
    </lineage>
</organism>
<dbReference type="EMBL" id="OU015566">
    <property type="protein sequence ID" value="CAG5105755.1"/>
    <property type="molecule type" value="Genomic_DNA"/>
</dbReference>
<keyword evidence="3 8" id="KW-0507">mRNA processing</keyword>
<evidence type="ECO:0000313" key="13">
    <source>
        <dbReference type="EMBL" id="CAG5105755.1"/>
    </source>
</evidence>
<keyword evidence="4 8" id="KW-0540">Nuclease</keyword>
<name>A0ABN7SR18_OIKDI</name>
<dbReference type="InterPro" id="IPR004859">
    <property type="entry name" value="Xrn1_N"/>
</dbReference>
<dbReference type="Gene3D" id="3.40.50.12390">
    <property type="match status" value="2"/>
</dbReference>
<feature type="domain" description="Xrn1 helical" evidence="12">
    <location>
        <begin position="322"/>
        <end position="796"/>
    </location>
</feature>
<gene>
    <name evidence="13" type="ORF">OKIOD_LOCUS11187</name>
</gene>
<keyword evidence="6 8" id="KW-0269">Exonuclease</keyword>
<feature type="domain" description="Xrn1 N-terminal" evidence="11">
    <location>
        <begin position="1"/>
        <end position="255"/>
    </location>
</feature>
<evidence type="ECO:0000259" key="12">
    <source>
        <dbReference type="Pfam" id="PF17846"/>
    </source>
</evidence>
<evidence type="ECO:0000256" key="4">
    <source>
        <dbReference type="ARBA" id="ARBA00022722"/>
    </source>
</evidence>
<feature type="compositionally biased region" description="Basic residues" evidence="10">
    <location>
        <begin position="861"/>
        <end position="871"/>
    </location>
</feature>
<keyword evidence="5 8" id="KW-0378">Hydrolase</keyword>
<keyword evidence="9" id="KW-0175">Coiled coil</keyword>
<evidence type="ECO:0000256" key="5">
    <source>
        <dbReference type="ARBA" id="ARBA00022801"/>
    </source>
</evidence>
<feature type="region of interest" description="Disordered" evidence="10">
    <location>
        <begin position="414"/>
        <end position="436"/>
    </location>
</feature>
<feature type="compositionally biased region" description="Basic and acidic residues" evidence="10">
    <location>
        <begin position="789"/>
        <end position="798"/>
    </location>
</feature>